<proteinExistence type="predicted"/>
<comment type="caution">
    <text evidence="1">The sequence shown here is derived from an EMBL/GenBank/DDBJ whole genome shotgun (WGS) entry which is preliminary data.</text>
</comment>
<evidence type="ECO:0000313" key="1">
    <source>
        <dbReference type="EMBL" id="KAF2560609.1"/>
    </source>
</evidence>
<protein>
    <submittedName>
        <fullName evidence="1">Uncharacterized protein</fullName>
    </submittedName>
</protein>
<reference evidence="1" key="1">
    <citation type="submission" date="2019-12" db="EMBL/GenBank/DDBJ databases">
        <title>Genome sequencing and annotation of Brassica cretica.</title>
        <authorList>
            <person name="Studholme D.J."/>
            <person name="Sarris P.F."/>
        </authorList>
    </citation>
    <scope>NUCLEOTIDE SEQUENCE</scope>
    <source>
        <strain evidence="1">PFS-102/07</strain>
        <tissue evidence="1">Leaf</tissue>
    </source>
</reference>
<name>A0A8S9HQZ8_BRACR</name>
<gene>
    <name evidence="1" type="ORF">F2Q70_00015914</name>
</gene>
<dbReference type="EMBL" id="QGKY02001250">
    <property type="protein sequence ID" value="KAF2560609.1"/>
    <property type="molecule type" value="Genomic_DNA"/>
</dbReference>
<sequence length="175" mass="18978">MVSLSANCLDGFSVTSCSSNCSITALAVYCSTVPVGYASRNCSGTALVTGLLSRLNPSSLVRQAQLLFRPWTDPVQTAGWGYYKSPPLGMNSSSNSACLSTYLVSADSVQFTSSVSIAAPTSKQFLGLWTHTLCSLAWPNSEYLELNLFRMHGSHLDPNQSPITYDRHQLFSDLY</sequence>
<dbReference type="AlphaFoldDB" id="A0A8S9HQZ8"/>
<accession>A0A8S9HQZ8</accession>
<organism evidence="1">
    <name type="scientific">Brassica cretica</name>
    <name type="common">Mustard</name>
    <dbReference type="NCBI Taxonomy" id="69181"/>
    <lineage>
        <taxon>Eukaryota</taxon>
        <taxon>Viridiplantae</taxon>
        <taxon>Streptophyta</taxon>
        <taxon>Embryophyta</taxon>
        <taxon>Tracheophyta</taxon>
        <taxon>Spermatophyta</taxon>
        <taxon>Magnoliopsida</taxon>
        <taxon>eudicotyledons</taxon>
        <taxon>Gunneridae</taxon>
        <taxon>Pentapetalae</taxon>
        <taxon>rosids</taxon>
        <taxon>malvids</taxon>
        <taxon>Brassicales</taxon>
        <taxon>Brassicaceae</taxon>
        <taxon>Brassiceae</taxon>
        <taxon>Brassica</taxon>
    </lineage>
</organism>